<evidence type="ECO:0000313" key="4">
    <source>
        <dbReference type="Proteomes" id="UP001231518"/>
    </source>
</evidence>
<proteinExistence type="predicted"/>
<feature type="domain" description="PiggyBac transposable element-derived protein" evidence="2">
    <location>
        <begin position="111"/>
        <end position="195"/>
    </location>
</feature>
<reference evidence="3" key="1">
    <citation type="submission" date="2023-03" db="EMBL/GenBank/DDBJ databases">
        <title>Chromosome-level genomes of two armyworms, Mythimna separata and Mythimna loreyi, provide insights into the biosynthesis and reception of sex pheromones.</title>
        <authorList>
            <person name="Zhao H."/>
        </authorList>
    </citation>
    <scope>NUCLEOTIDE SEQUENCE</scope>
    <source>
        <strain evidence="3">BeijingLab</strain>
        <tissue evidence="3">Pupa</tissue>
    </source>
</reference>
<feature type="compositionally biased region" description="Acidic residues" evidence="1">
    <location>
        <begin position="15"/>
        <end position="25"/>
    </location>
</feature>
<evidence type="ECO:0000313" key="3">
    <source>
        <dbReference type="EMBL" id="KAJ8731624.1"/>
    </source>
</evidence>
<gene>
    <name evidence="3" type="ORF">PYW07_004788</name>
</gene>
<evidence type="ECO:0000256" key="1">
    <source>
        <dbReference type="SAM" id="MobiDB-lite"/>
    </source>
</evidence>
<sequence>MSRGRLPQSAIEDLLREDEEESESELSDHGSETSDHIIAEEPRSAEESNCSDSEEDDLPLSEINSYFTGRDKVTKWQKSNNNRVRRQVQNILTEDAGIRRNGVGVTTFTEAWSLFISENIIEKVVRCTNEFIQKKTPSYNRIRDCKPTDAVEIRALLGLLYIAGSLKASHANLEDLYSSDGTGIPIFPTTMSVKRVNFY</sequence>
<keyword evidence="4" id="KW-1185">Reference proteome</keyword>
<feature type="compositionally biased region" description="Basic and acidic residues" evidence="1">
    <location>
        <begin position="26"/>
        <end position="46"/>
    </location>
</feature>
<dbReference type="Proteomes" id="UP001231518">
    <property type="component" value="Chromosome 16"/>
</dbReference>
<name>A0AAD8DYZ1_MYTSE</name>
<dbReference type="AlphaFoldDB" id="A0AAD8DYZ1"/>
<dbReference type="InterPro" id="IPR029526">
    <property type="entry name" value="PGBD"/>
</dbReference>
<evidence type="ECO:0000259" key="2">
    <source>
        <dbReference type="Pfam" id="PF13843"/>
    </source>
</evidence>
<dbReference type="EMBL" id="JARGEI010000005">
    <property type="protein sequence ID" value="KAJ8731624.1"/>
    <property type="molecule type" value="Genomic_DNA"/>
</dbReference>
<accession>A0AAD8DYZ1</accession>
<organism evidence="3 4">
    <name type="scientific">Mythimna separata</name>
    <name type="common">Oriental armyworm</name>
    <name type="synonym">Pseudaletia separata</name>
    <dbReference type="NCBI Taxonomy" id="271217"/>
    <lineage>
        <taxon>Eukaryota</taxon>
        <taxon>Metazoa</taxon>
        <taxon>Ecdysozoa</taxon>
        <taxon>Arthropoda</taxon>
        <taxon>Hexapoda</taxon>
        <taxon>Insecta</taxon>
        <taxon>Pterygota</taxon>
        <taxon>Neoptera</taxon>
        <taxon>Endopterygota</taxon>
        <taxon>Lepidoptera</taxon>
        <taxon>Glossata</taxon>
        <taxon>Ditrysia</taxon>
        <taxon>Noctuoidea</taxon>
        <taxon>Noctuidae</taxon>
        <taxon>Noctuinae</taxon>
        <taxon>Hadenini</taxon>
        <taxon>Mythimna</taxon>
    </lineage>
</organism>
<feature type="region of interest" description="Disordered" evidence="1">
    <location>
        <begin position="1"/>
        <end position="58"/>
    </location>
</feature>
<comment type="caution">
    <text evidence="3">The sequence shown here is derived from an EMBL/GenBank/DDBJ whole genome shotgun (WGS) entry which is preliminary data.</text>
</comment>
<protein>
    <recommendedName>
        <fullName evidence="2">PiggyBac transposable element-derived protein domain-containing protein</fullName>
    </recommendedName>
</protein>
<dbReference type="Pfam" id="PF13843">
    <property type="entry name" value="DDE_Tnp_1_7"/>
    <property type="match status" value="1"/>
</dbReference>